<gene>
    <name evidence="2" type="ORF">IFM89_023403</name>
</gene>
<feature type="non-terminal residue" evidence="2">
    <location>
        <position position="1"/>
    </location>
</feature>
<accession>A0A835J058</accession>
<keyword evidence="3" id="KW-1185">Reference proteome</keyword>
<comment type="caution">
    <text evidence="2">The sequence shown here is derived from an EMBL/GenBank/DDBJ whole genome shotgun (WGS) entry which is preliminary data.</text>
</comment>
<dbReference type="EMBL" id="JADFTS010000001">
    <property type="protein sequence ID" value="KAF9625487.1"/>
    <property type="molecule type" value="Genomic_DNA"/>
</dbReference>
<sequence>MIFDLYAPNTAPSVTKDVPYGSVSSLSHTESEDMSSVSKEADVQVGHNLFHVVVPHSTVDMLDPEAPGVSFEDSTHIASRMSPPLLEKTIIHSSTSNDHVEPQPPASSPNPQPKNNHIAPSACPLHQFRHPKAPFLYSPGPK</sequence>
<evidence type="ECO:0000256" key="1">
    <source>
        <dbReference type="SAM" id="MobiDB-lite"/>
    </source>
</evidence>
<feature type="compositionally biased region" description="Polar residues" evidence="1">
    <location>
        <begin position="22"/>
        <end position="34"/>
    </location>
</feature>
<dbReference type="Proteomes" id="UP000631114">
    <property type="component" value="Unassembled WGS sequence"/>
</dbReference>
<reference evidence="2 3" key="1">
    <citation type="submission" date="2020-10" db="EMBL/GenBank/DDBJ databases">
        <title>The Coptis chinensis genome and diversification of protoberbering-type alkaloids.</title>
        <authorList>
            <person name="Wang B."/>
            <person name="Shu S."/>
            <person name="Song C."/>
            <person name="Liu Y."/>
        </authorList>
    </citation>
    <scope>NUCLEOTIDE SEQUENCE [LARGE SCALE GENOMIC DNA]</scope>
    <source>
        <strain evidence="2">HL-2020</strain>
        <tissue evidence="2">Leaf</tissue>
    </source>
</reference>
<feature type="compositionally biased region" description="Pro residues" evidence="1">
    <location>
        <begin position="102"/>
        <end position="112"/>
    </location>
</feature>
<organism evidence="2 3">
    <name type="scientific">Coptis chinensis</name>
    <dbReference type="NCBI Taxonomy" id="261450"/>
    <lineage>
        <taxon>Eukaryota</taxon>
        <taxon>Viridiplantae</taxon>
        <taxon>Streptophyta</taxon>
        <taxon>Embryophyta</taxon>
        <taxon>Tracheophyta</taxon>
        <taxon>Spermatophyta</taxon>
        <taxon>Magnoliopsida</taxon>
        <taxon>Ranunculales</taxon>
        <taxon>Ranunculaceae</taxon>
        <taxon>Coptidoideae</taxon>
        <taxon>Coptis</taxon>
    </lineage>
</organism>
<proteinExistence type="predicted"/>
<evidence type="ECO:0000313" key="2">
    <source>
        <dbReference type="EMBL" id="KAF9625487.1"/>
    </source>
</evidence>
<feature type="region of interest" description="Disordered" evidence="1">
    <location>
        <begin position="14"/>
        <end position="34"/>
    </location>
</feature>
<evidence type="ECO:0000313" key="3">
    <source>
        <dbReference type="Proteomes" id="UP000631114"/>
    </source>
</evidence>
<dbReference type="AlphaFoldDB" id="A0A835J058"/>
<protein>
    <submittedName>
        <fullName evidence="2">Uncharacterized protein</fullName>
    </submittedName>
</protein>
<name>A0A835J058_9MAGN</name>
<feature type="region of interest" description="Disordered" evidence="1">
    <location>
        <begin position="73"/>
        <end position="125"/>
    </location>
</feature>